<dbReference type="Proteomes" id="UP001457282">
    <property type="component" value="Unassembled WGS sequence"/>
</dbReference>
<dbReference type="EMBL" id="JBEDUW010000152">
    <property type="protein sequence ID" value="KAK9905298.1"/>
    <property type="molecule type" value="Genomic_DNA"/>
</dbReference>
<comment type="caution">
    <text evidence="1">The sequence shown here is derived from an EMBL/GenBank/DDBJ whole genome shotgun (WGS) entry which is preliminary data.</text>
</comment>
<protein>
    <submittedName>
        <fullName evidence="1">Uncharacterized protein</fullName>
    </submittedName>
</protein>
<proteinExistence type="predicted"/>
<evidence type="ECO:0000313" key="2">
    <source>
        <dbReference type="Proteomes" id="UP001457282"/>
    </source>
</evidence>
<reference evidence="1 2" key="1">
    <citation type="journal article" date="2023" name="G3 (Bethesda)">
        <title>A chromosome-length genome assembly and annotation of blackberry (Rubus argutus, cv. 'Hillquist').</title>
        <authorList>
            <person name="Bruna T."/>
            <person name="Aryal R."/>
            <person name="Dudchenko O."/>
            <person name="Sargent D.J."/>
            <person name="Mead D."/>
            <person name="Buti M."/>
            <person name="Cavallini A."/>
            <person name="Hytonen T."/>
            <person name="Andres J."/>
            <person name="Pham M."/>
            <person name="Weisz D."/>
            <person name="Mascagni F."/>
            <person name="Usai G."/>
            <person name="Natali L."/>
            <person name="Bassil N."/>
            <person name="Fernandez G.E."/>
            <person name="Lomsadze A."/>
            <person name="Armour M."/>
            <person name="Olukolu B."/>
            <person name="Poorten T."/>
            <person name="Britton C."/>
            <person name="Davik J."/>
            <person name="Ashrafi H."/>
            <person name="Aiden E.L."/>
            <person name="Borodovsky M."/>
            <person name="Worthington M."/>
        </authorList>
    </citation>
    <scope>NUCLEOTIDE SEQUENCE [LARGE SCALE GENOMIC DNA]</scope>
    <source>
        <strain evidence="1">PI 553951</strain>
    </source>
</reference>
<gene>
    <name evidence="1" type="ORF">M0R45_000302</name>
</gene>
<sequence length="122" mass="13831">MIGVEKMKQYSNILDRPLSKGKPEVFSLSFSLAHHFLSIPYASNYFNSELNGCNLLDPCVLSTGKFWGRLSCYACGTITFQEGRLSLILSKTVSLEVDWSVVKVEFIDEVYCQDDSGNRIYR</sequence>
<name>A0AAW1VRI1_RUBAR</name>
<evidence type="ECO:0000313" key="1">
    <source>
        <dbReference type="EMBL" id="KAK9905298.1"/>
    </source>
</evidence>
<dbReference type="AlphaFoldDB" id="A0AAW1VRI1"/>
<keyword evidence="2" id="KW-1185">Reference proteome</keyword>
<organism evidence="1 2">
    <name type="scientific">Rubus argutus</name>
    <name type="common">Southern blackberry</name>
    <dbReference type="NCBI Taxonomy" id="59490"/>
    <lineage>
        <taxon>Eukaryota</taxon>
        <taxon>Viridiplantae</taxon>
        <taxon>Streptophyta</taxon>
        <taxon>Embryophyta</taxon>
        <taxon>Tracheophyta</taxon>
        <taxon>Spermatophyta</taxon>
        <taxon>Magnoliopsida</taxon>
        <taxon>eudicotyledons</taxon>
        <taxon>Gunneridae</taxon>
        <taxon>Pentapetalae</taxon>
        <taxon>rosids</taxon>
        <taxon>fabids</taxon>
        <taxon>Rosales</taxon>
        <taxon>Rosaceae</taxon>
        <taxon>Rosoideae</taxon>
        <taxon>Rosoideae incertae sedis</taxon>
        <taxon>Rubus</taxon>
    </lineage>
</organism>
<accession>A0AAW1VRI1</accession>